<geneLocation type="chloroplast" evidence="2"/>
<keyword evidence="2" id="KW-0150">Chloroplast</keyword>
<organism evidence="2">
    <name type="scientific">Chlamydomonas applanata</name>
    <name type="common">Chlamydomonas humicola</name>
    <dbReference type="NCBI Taxonomy" id="35704"/>
    <lineage>
        <taxon>Eukaryota</taxon>
        <taxon>Viridiplantae</taxon>
        <taxon>Chlorophyta</taxon>
        <taxon>core chlorophytes</taxon>
        <taxon>Chlorophyceae</taxon>
        <taxon>CS clade</taxon>
        <taxon>Chlamydomonadales</taxon>
        <taxon>Chlamydomonadaceae</taxon>
        <taxon>Chlamydomonas</taxon>
    </lineage>
</organism>
<accession>A0A0S2LPF9</accession>
<gene>
    <name evidence="2" type="primary">orf296</name>
</gene>
<dbReference type="GO" id="GO:0004519">
    <property type="term" value="F:endonuclease activity"/>
    <property type="evidence" value="ECO:0007669"/>
    <property type="project" value="UniProtKB-KW"/>
</dbReference>
<dbReference type="SUPFAM" id="SSF82771">
    <property type="entry name" value="GIY-YIG endonuclease"/>
    <property type="match status" value="1"/>
</dbReference>
<evidence type="ECO:0000313" key="2">
    <source>
        <dbReference type="EMBL" id="ALO63252.1"/>
    </source>
</evidence>
<reference evidence="2" key="1">
    <citation type="journal article" date="2015" name="BMC Evol. Biol.">
        <title>Chloroplast phylogenomic analysis of chlorophyte green algae identifies a novel lineage sister to the Sphaeropleales (Chlorophyceae).</title>
        <authorList>
            <person name="Lemieux C."/>
            <person name="Vincent A.T."/>
            <person name="Labarre A."/>
            <person name="Otis C."/>
            <person name="Turmel M."/>
        </authorList>
    </citation>
    <scope>NUCLEOTIDE SEQUENCE</scope>
</reference>
<dbReference type="AlphaFoldDB" id="A0A0S2LPF9"/>
<dbReference type="InterPro" id="IPR035901">
    <property type="entry name" value="GIY-YIG_endonuc_sf"/>
</dbReference>
<keyword evidence="2" id="KW-0934">Plastid</keyword>
<keyword evidence="2" id="KW-0378">Hydrolase</keyword>
<keyword evidence="2" id="KW-0255">Endonuclease</keyword>
<protein>
    <submittedName>
        <fullName evidence="1 2">Putative GIY-YIG homing endonuclease</fullName>
    </submittedName>
</protein>
<evidence type="ECO:0000313" key="1">
    <source>
        <dbReference type="EMBL" id="ALO63246.1"/>
    </source>
</evidence>
<sequence>MIYLNYFLATFSSVLDFRTEISFKNSVTSLVNVAKPLVLQVLTDVKNGSFPLDNYTFRRNPSSNLTGKPGLYLLINKETKKLYLGGTTDLALRKADYNRNFNTGHRLKKVYSSMRPDLEHFGQNSFYFVPLVVFSSIDIVIPDQSGETVKKQLGKFFDQHVETHLLTEFIDQTSPIKNDFYNTVTIGAFQPNNNRGGSPQSGAADKALRYKNLYAWESIKGASESILVDRKSIRNKLEAGIFVRISQEEFNNFSGIKITNREAKTYFEKPENRQLLIDLRSKNLNLRTNNNINNNF</sequence>
<keyword evidence="2" id="KW-0540">Nuclease</keyword>
<name>A0A0S2LPF9_CHLAP</name>
<dbReference type="EMBL" id="KT625417">
    <property type="protein sequence ID" value="ALO63246.1"/>
    <property type="molecule type" value="Genomic_DNA"/>
</dbReference>
<dbReference type="EMBL" id="KT625417">
    <property type="protein sequence ID" value="ALO63252.1"/>
    <property type="molecule type" value="Genomic_DNA"/>
</dbReference>
<proteinExistence type="predicted"/>